<keyword evidence="1" id="KW-0812">Transmembrane</keyword>
<accession>A0A060RM25</accession>
<feature type="chain" id="PRO_5001586481" evidence="2">
    <location>
        <begin position="22"/>
        <end position="380"/>
    </location>
</feature>
<gene>
    <name evidence="3" type="primary">RIF</name>
    <name evidence="3" type="ORF">PRCDC_0026800</name>
</gene>
<keyword evidence="1" id="KW-0472">Membrane</keyword>
<organism evidence="3 4">
    <name type="scientific">Plasmodium reichenowi</name>
    <dbReference type="NCBI Taxonomy" id="5854"/>
    <lineage>
        <taxon>Eukaryota</taxon>
        <taxon>Sar</taxon>
        <taxon>Alveolata</taxon>
        <taxon>Apicomplexa</taxon>
        <taxon>Aconoidasida</taxon>
        <taxon>Haemosporida</taxon>
        <taxon>Plasmodiidae</taxon>
        <taxon>Plasmodium</taxon>
        <taxon>Plasmodium (Laverania)</taxon>
    </lineage>
</organism>
<keyword evidence="4" id="KW-1185">Reference proteome</keyword>
<keyword evidence="2" id="KW-0732">Signal</keyword>
<sequence length="380" mass="42255">MKVHYINILLFALPLNILVYNQRNDKSTTHHTPKLSTNRLLCECELYAPVNNDNDSEMKRVMQQFEDRTSQRLRKYDERMQSKRMQCKDKCDKEIQKIILKDKLEKELTEKLSALQTDILKEAIPTCICKKSLADKTEKFCLNCGMNVGGGVTLSSGVLGGIGQVALNAWQPLALAAAKEAAEKAAIAAGKVAGDAYGKSAVIKALDYYEVDYLFPRIFESIRNIKNYTDVTNFSSQIVVEYKKIGAGSSINASKLNHFKESFGLWDPENGVSIGNPSTDIPSTINSVVGTTKTAAESKAAQVTAAKAPAFEKTYMDAVDATYMSSQTAITASIVAIVVIVLIMVIIYKILRYRRKKNEEKTPIHKTIKRINVMCLLCRC</sequence>
<dbReference type="NCBIfam" id="TIGR01477">
    <property type="entry name" value="RIFIN"/>
    <property type="match status" value="1"/>
</dbReference>
<name>A0A060RM25_PLARE</name>
<evidence type="ECO:0000256" key="2">
    <source>
        <dbReference type="SAM" id="SignalP"/>
    </source>
</evidence>
<reference evidence="3" key="2">
    <citation type="submission" date="2014-05" db="EMBL/GenBank/DDBJ databases">
        <title>The genome sequences of chimpanzee malaria parasites reveal the path to human adaptation.</title>
        <authorList>
            <person name="Otto T.D."/>
            <person name="Rayner J.C."/>
            <person name="Boehme U."/>
            <person name="Pain A."/>
            <person name="Spottiswoode N."/>
            <person name="Sanders M."/>
            <person name="Quail M."/>
            <person name="Ollomo B."/>
            <person name="Renaud F."/>
            <person name="Thomas A.W."/>
            <person name="Prugnolle F."/>
            <person name="Conway D.J."/>
            <person name="Newbold C."/>
            <person name="Berriman M."/>
        </authorList>
    </citation>
    <scope>NUCLEOTIDE SEQUENCE [LARGE SCALE GENOMIC DNA]</scope>
    <source>
        <strain evidence="3">CDC</strain>
    </source>
</reference>
<dbReference type="Proteomes" id="UP000027581">
    <property type="component" value="Unassembled WGS sequence"/>
</dbReference>
<dbReference type="VEuPathDB" id="PlasmoDB:PRG01_0028900"/>
<evidence type="ECO:0000313" key="4">
    <source>
        <dbReference type="Proteomes" id="UP000027581"/>
    </source>
</evidence>
<dbReference type="InterPro" id="IPR006373">
    <property type="entry name" value="VSA_Rifin"/>
</dbReference>
<evidence type="ECO:0000313" key="3">
    <source>
        <dbReference type="EMBL" id="CDO61631.1"/>
    </source>
</evidence>
<dbReference type="EMBL" id="HG810450">
    <property type="protein sequence ID" value="CDO61631.1"/>
    <property type="molecule type" value="Genomic_DNA"/>
</dbReference>
<reference evidence="3" key="1">
    <citation type="submission" date="2014-01" db="EMBL/GenBank/DDBJ databases">
        <authorList>
            <person name="Aslett M."/>
        </authorList>
    </citation>
    <scope>NUCLEOTIDE SEQUENCE</scope>
    <source>
        <strain evidence="3">CDC</strain>
    </source>
</reference>
<dbReference type="Pfam" id="PF02009">
    <property type="entry name" value="RIFIN"/>
    <property type="match status" value="1"/>
</dbReference>
<feature type="signal peptide" evidence="2">
    <location>
        <begin position="1"/>
        <end position="21"/>
    </location>
</feature>
<dbReference type="AlphaFoldDB" id="A0A060RM25"/>
<feature type="transmembrane region" description="Helical" evidence="1">
    <location>
        <begin position="329"/>
        <end position="351"/>
    </location>
</feature>
<keyword evidence="1" id="KW-1133">Transmembrane helix</keyword>
<protein>
    <submittedName>
        <fullName evidence="3">Rifin</fullName>
    </submittedName>
</protein>
<dbReference type="VEuPathDB" id="PlasmoDB:PRCDC_0026800"/>
<proteinExistence type="predicted"/>
<evidence type="ECO:0000256" key="1">
    <source>
        <dbReference type="SAM" id="Phobius"/>
    </source>
</evidence>